<evidence type="ECO:0008006" key="4">
    <source>
        <dbReference type="Google" id="ProtNLM"/>
    </source>
</evidence>
<sequence>MHVLLTGATGHIGSTILVSLLTQHPHITHITTITRRPFTPPSLPPPPPPTTHTSHTPPTHTNIVLDTFTSWPPHILSQIAHADAMIWAMGNSTPDPEVNFNYPRVFIESFLPLLAPKPNNKKFQFMYLSGALASPSQTAPLYFMPAARRVKGRFETFALEFAARNDGVWSSWVLRPGGVYKEGSWMEWTYLHMTFK</sequence>
<feature type="region of interest" description="Disordered" evidence="1">
    <location>
        <begin position="34"/>
        <end position="59"/>
    </location>
</feature>
<gene>
    <name evidence="2" type="ORF">DM02DRAFT_673589</name>
</gene>
<accession>A0A2V1DKI3</accession>
<protein>
    <recommendedName>
        <fullName evidence="4">NAD(P)-binding domain-containing protein</fullName>
    </recommendedName>
</protein>
<proteinExistence type="predicted"/>
<dbReference type="PANTHER" id="PTHR14097">
    <property type="entry name" value="OXIDOREDUCTASE HTATIP2"/>
    <property type="match status" value="1"/>
</dbReference>
<dbReference type="InterPro" id="IPR036291">
    <property type="entry name" value="NAD(P)-bd_dom_sf"/>
</dbReference>
<dbReference type="AlphaFoldDB" id="A0A2V1DKI3"/>
<dbReference type="STRING" id="97972.A0A2V1DKI3"/>
<evidence type="ECO:0000256" key="1">
    <source>
        <dbReference type="SAM" id="MobiDB-lite"/>
    </source>
</evidence>
<reference evidence="2 3" key="1">
    <citation type="journal article" date="2018" name="Sci. Rep.">
        <title>Comparative genomics provides insights into the lifestyle and reveals functional heterogeneity of dark septate endophytic fungi.</title>
        <authorList>
            <person name="Knapp D.G."/>
            <person name="Nemeth J.B."/>
            <person name="Barry K."/>
            <person name="Hainaut M."/>
            <person name="Henrissat B."/>
            <person name="Johnson J."/>
            <person name="Kuo A."/>
            <person name="Lim J.H.P."/>
            <person name="Lipzen A."/>
            <person name="Nolan M."/>
            <person name="Ohm R.A."/>
            <person name="Tamas L."/>
            <person name="Grigoriev I.V."/>
            <person name="Spatafora J.W."/>
            <person name="Nagy L.G."/>
            <person name="Kovacs G.M."/>
        </authorList>
    </citation>
    <scope>NUCLEOTIDE SEQUENCE [LARGE SCALE GENOMIC DNA]</scope>
    <source>
        <strain evidence="2 3">DSE2036</strain>
    </source>
</reference>
<feature type="compositionally biased region" description="Pro residues" evidence="1">
    <location>
        <begin position="38"/>
        <end position="50"/>
    </location>
</feature>
<dbReference type="SUPFAM" id="SSF51735">
    <property type="entry name" value="NAD(P)-binding Rossmann-fold domains"/>
    <property type="match status" value="1"/>
</dbReference>
<evidence type="ECO:0000313" key="3">
    <source>
        <dbReference type="Proteomes" id="UP000244855"/>
    </source>
</evidence>
<dbReference type="Proteomes" id="UP000244855">
    <property type="component" value="Unassembled WGS sequence"/>
</dbReference>
<name>A0A2V1DKI3_9PLEO</name>
<dbReference type="OrthoDB" id="3535423at2759"/>
<organism evidence="2 3">
    <name type="scientific">Periconia macrospinosa</name>
    <dbReference type="NCBI Taxonomy" id="97972"/>
    <lineage>
        <taxon>Eukaryota</taxon>
        <taxon>Fungi</taxon>
        <taxon>Dikarya</taxon>
        <taxon>Ascomycota</taxon>
        <taxon>Pezizomycotina</taxon>
        <taxon>Dothideomycetes</taxon>
        <taxon>Pleosporomycetidae</taxon>
        <taxon>Pleosporales</taxon>
        <taxon>Massarineae</taxon>
        <taxon>Periconiaceae</taxon>
        <taxon>Periconia</taxon>
    </lineage>
</organism>
<keyword evidence="3" id="KW-1185">Reference proteome</keyword>
<dbReference type="PANTHER" id="PTHR14097:SF9">
    <property type="entry name" value="EPIMERASE, PUTATIVE (AFU_ORTHOLOGUE AFUA_8G07320)-RELATED"/>
    <property type="match status" value="1"/>
</dbReference>
<dbReference type="EMBL" id="KZ805420">
    <property type="protein sequence ID" value="PVH98123.1"/>
    <property type="molecule type" value="Genomic_DNA"/>
</dbReference>
<dbReference type="Gene3D" id="3.40.50.720">
    <property type="entry name" value="NAD(P)-binding Rossmann-like Domain"/>
    <property type="match status" value="1"/>
</dbReference>
<evidence type="ECO:0000313" key="2">
    <source>
        <dbReference type="EMBL" id="PVH98123.1"/>
    </source>
</evidence>